<dbReference type="GO" id="GO:0015031">
    <property type="term" value="P:protein transport"/>
    <property type="evidence" value="ECO:0007669"/>
    <property type="project" value="UniProtKB-KW"/>
</dbReference>
<dbReference type="InterPro" id="IPR035675">
    <property type="entry name" value="STAM2_SH3"/>
</dbReference>
<reference evidence="16 17" key="1">
    <citation type="submission" date="2019-09" db="EMBL/GenBank/DDBJ databases">
        <title>Bird 10,000 Genomes (B10K) Project - Family phase.</title>
        <authorList>
            <person name="Zhang G."/>
        </authorList>
    </citation>
    <scope>NUCLEOTIDE SEQUENCE [LARGE SCALE GENOMIC DNA]</scope>
    <source>
        <strain evidence="16">B10K-CU-031-10</strain>
        <tissue evidence="16">Muscle</tissue>
    </source>
</reference>
<dbReference type="Pfam" id="PF00790">
    <property type="entry name" value="VHS"/>
    <property type="match status" value="1"/>
</dbReference>
<evidence type="ECO:0000256" key="4">
    <source>
        <dbReference type="ARBA" id="ARBA00022443"/>
    </source>
</evidence>
<dbReference type="EMBL" id="VWZB01001462">
    <property type="protein sequence ID" value="NXF39069.1"/>
    <property type="molecule type" value="Genomic_DNA"/>
</dbReference>
<dbReference type="GO" id="GO:0043130">
    <property type="term" value="F:ubiquitin binding"/>
    <property type="evidence" value="ECO:0007669"/>
    <property type="project" value="InterPro"/>
</dbReference>
<dbReference type="PRINTS" id="PR00499">
    <property type="entry name" value="P67PHOX"/>
</dbReference>
<dbReference type="GO" id="GO:0031901">
    <property type="term" value="C:early endosome membrane"/>
    <property type="evidence" value="ECO:0007669"/>
    <property type="project" value="UniProtKB-SubCell"/>
</dbReference>
<evidence type="ECO:0000313" key="16">
    <source>
        <dbReference type="EMBL" id="NXF39069.1"/>
    </source>
</evidence>
<evidence type="ECO:0000256" key="11">
    <source>
        <dbReference type="PROSITE-ProRule" id="PRU00192"/>
    </source>
</evidence>
<comment type="caution">
    <text evidence="16">The sequence shown here is derived from an EMBL/GenBank/DDBJ whole genome shotgun (WGS) entry which is preliminary data.</text>
</comment>
<dbReference type="SMART" id="SM00326">
    <property type="entry name" value="SH3"/>
    <property type="match status" value="1"/>
</dbReference>
<feature type="coiled-coil region" evidence="12">
    <location>
        <begin position="296"/>
        <end position="330"/>
    </location>
</feature>
<dbReference type="GO" id="GO:0035091">
    <property type="term" value="F:phosphatidylinositol binding"/>
    <property type="evidence" value="ECO:0007669"/>
    <property type="project" value="InterPro"/>
</dbReference>
<keyword evidence="4 11" id="KW-0728">SH3 domain</keyword>
<evidence type="ECO:0000256" key="3">
    <source>
        <dbReference type="ARBA" id="ARBA00009666"/>
    </source>
</evidence>
<sequence length="415" mass="45923">IEKATNEYNTSEDWGLIMDICDKVGSTPNGAKDCLKAIMKRVNHKVPHVALQALTLLGACVSNCGKIFHLEVCSRDFASEARAIINKAHPKVCEKLKTLMVEWSEEFQKDPQCSLISATIKSLKEEGVTFPAAGSQAPTNAAKNGSSLSKNKEDEDIAKAIELSLQEQKQQQMETKSLYPSAEIQQNNQNSRKVRALYDFEAVEDNELTFKSGEIIFVLDDSDANWWKGENHRGVGLFPSNFVTSDLSVEPEAGELADKMDKTLQVLQSIDPTDLKLDSPDLLDSEDICQQMGPMIDEKLEEIDRKHSELSELNVKVLEALELYNKLMNETPMYSAYSKLHHPAQYPPTSSGVSVQSYPVQPPSGTYMIQGVHQVTMSPGYSLGPDQMGQLRSLPQSVNSSGATQPAQAAYLRYC</sequence>
<dbReference type="FunFam" id="2.30.30.40:FF:000086">
    <property type="entry name" value="signal transducing adapter molecule 2"/>
    <property type="match status" value="1"/>
</dbReference>
<evidence type="ECO:0000256" key="1">
    <source>
        <dbReference type="ARBA" id="ARBA00004469"/>
    </source>
</evidence>
<comment type="similarity">
    <text evidence="3">Belongs to the STAM family.</text>
</comment>
<keyword evidence="8" id="KW-0967">Endosome</keyword>
<evidence type="ECO:0000256" key="2">
    <source>
        <dbReference type="ARBA" id="ARBA00004496"/>
    </source>
</evidence>
<keyword evidence="5" id="KW-0813">Transport</keyword>
<dbReference type="SMART" id="SM00288">
    <property type="entry name" value="VHS"/>
    <property type="match status" value="1"/>
</dbReference>
<feature type="domain" description="SH3" evidence="14">
    <location>
        <begin position="189"/>
        <end position="248"/>
    </location>
</feature>
<evidence type="ECO:0000256" key="6">
    <source>
        <dbReference type="ARBA" id="ARBA00022490"/>
    </source>
</evidence>
<dbReference type="SUPFAM" id="SSF48464">
    <property type="entry name" value="ENTH/VHS domain"/>
    <property type="match status" value="1"/>
</dbReference>
<dbReference type="SMART" id="SM00726">
    <property type="entry name" value="UIM"/>
    <property type="match status" value="1"/>
</dbReference>
<dbReference type="Pfam" id="PF00018">
    <property type="entry name" value="SH3_1"/>
    <property type="match status" value="1"/>
</dbReference>
<dbReference type="InterPro" id="IPR050670">
    <property type="entry name" value="STAM"/>
</dbReference>
<dbReference type="Gene3D" id="1.25.40.90">
    <property type="match status" value="1"/>
</dbReference>
<dbReference type="Gene3D" id="1.20.5.1940">
    <property type="match status" value="1"/>
</dbReference>
<dbReference type="PROSITE" id="PS50179">
    <property type="entry name" value="VHS"/>
    <property type="match status" value="1"/>
</dbReference>
<feature type="non-terminal residue" evidence="16">
    <location>
        <position position="1"/>
    </location>
</feature>
<dbReference type="PROSITE" id="PS50002">
    <property type="entry name" value="SH3"/>
    <property type="match status" value="1"/>
</dbReference>
<dbReference type="InterPro" id="IPR001452">
    <property type="entry name" value="SH3_domain"/>
</dbReference>
<dbReference type="InterPro" id="IPR036028">
    <property type="entry name" value="SH3-like_dom_sf"/>
</dbReference>
<evidence type="ECO:0000256" key="7">
    <source>
        <dbReference type="ARBA" id="ARBA00022553"/>
    </source>
</evidence>
<name>A0A7K8T9N1_9AVES</name>
<keyword evidence="7" id="KW-0597">Phosphoprotein</keyword>
<dbReference type="PANTHER" id="PTHR45929:SF1">
    <property type="entry name" value="HEMATOPOIETIC LINEAGE CELL-SPECIFIC PROTEIN-RELATED"/>
    <property type="match status" value="1"/>
</dbReference>
<feature type="region of interest" description="Disordered" evidence="13">
    <location>
        <begin position="131"/>
        <end position="151"/>
    </location>
</feature>
<evidence type="ECO:0000259" key="15">
    <source>
        <dbReference type="PROSITE" id="PS50179"/>
    </source>
</evidence>
<keyword evidence="9" id="KW-0653">Protein transport</keyword>
<dbReference type="InterPro" id="IPR002014">
    <property type="entry name" value="VHS_dom"/>
</dbReference>
<proteinExistence type="inferred from homology"/>
<dbReference type="InterPro" id="IPR008942">
    <property type="entry name" value="ENTH_VHS"/>
</dbReference>
<dbReference type="FunFam" id="1.25.40.90:FF:000009">
    <property type="entry name" value="Putative signal transducing adapter molecule 1"/>
    <property type="match status" value="1"/>
</dbReference>
<evidence type="ECO:0000256" key="12">
    <source>
        <dbReference type="SAM" id="Coils"/>
    </source>
</evidence>
<evidence type="ECO:0000313" key="17">
    <source>
        <dbReference type="Proteomes" id="UP000538472"/>
    </source>
</evidence>
<evidence type="ECO:0000256" key="13">
    <source>
        <dbReference type="SAM" id="MobiDB-lite"/>
    </source>
</evidence>
<evidence type="ECO:0000256" key="10">
    <source>
        <dbReference type="ARBA" id="ARBA00023136"/>
    </source>
</evidence>
<dbReference type="InterPro" id="IPR003903">
    <property type="entry name" value="UIM_dom"/>
</dbReference>
<dbReference type="PROSITE" id="PS50330">
    <property type="entry name" value="UIM"/>
    <property type="match status" value="1"/>
</dbReference>
<dbReference type="CDD" id="cd11963">
    <property type="entry name" value="SH3_STAM2"/>
    <property type="match status" value="1"/>
</dbReference>
<keyword evidence="6" id="KW-0963">Cytoplasm</keyword>
<protein>
    <submittedName>
        <fullName evidence="16">STAM2 protein</fullName>
    </submittedName>
</protein>
<dbReference type="Proteomes" id="UP000538472">
    <property type="component" value="Unassembled WGS sequence"/>
</dbReference>
<feature type="non-terminal residue" evidence="16">
    <location>
        <position position="415"/>
    </location>
</feature>
<keyword evidence="10" id="KW-0472">Membrane</keyword>
<keyword evidence="12" id="KW-0175">Coiled coil</keyword>
<organism evidence="16 17">
    <name type="scientific">Nyctibius bracteatus</name>
    <name type="common">Rufous potoo</name>
    <dbReference type="NCBI Taxonomy" id="48426"/>
    <lineage>
        <taxon>Eukaryota</taxon>
        <taxon>Metazoa</taxon>
        <taxon>Chordata</taxon>
        <taxon>Craniata</taxon>
        <taxon>Vertebrata</taxon>
        <taxon>Euteleostomi</taxon>
        <taxon>Archelosauria</taxon>
        <taxon>Archosauria</taxon>
        <taxon>Dinosauria</taxon>
        <taxon>Saurischia</taxon>
        <taxon>Theropoda</taxon>
        <taxon>Coelurosauria</taxon>
        <taxon>Aves</taxon>
        <taxon>Neognathae</taxon>
        <taxon>Neoaves</taxon>
        <taxon>Strisores</taxon>
        <taxon>Caprimulgiformes</taxon>
        <taxon>Nyctibiidae</taxon>
        <taxon>Nyctibius</taxon>
    </lineage>
</organism>
<gene>
    <name evidence="16" type="primary">Stam2</name>
    <name evidence="16" type="ORF">NYCBRA_R00790</name>
</gene>
<comment type="subcellular location">
    <subcellularLocation>
        <location evidence="2">Cytoplasm</location>
    </subcellularLocation>
    <subcellularLocation>
        <location evidence="1">Early endosome membrane</location>
        <topology evidence="1">Peripheral membrane protein</topology>
        <orientation evidence="1">Cytoplasmic side</orientation>
    </subcellularLocation>
</comment>
<evidence type="ECO:0000256" key="9">
    <source>
        <dbReference type="ARBA" id="ARBA00022927"/>
    </source>
</evidence>
<keyword evidence="17" id="KW-1185">Reference proteome</keyword>
<dbReference type="CDD" id="cd21390">
    <property type="entry name" value="GAT_STAM2"/>
    <property type="match status" value="1"/>
</dbReference>
<dbReference type="PANTHER" id="PTHR45929">
    <property type="entry name" value="JAK PATHWAY SIGNAL TRANSDUCTION ADAPTOR MOLECULE"/>
    <property type="match status" value="1"/>
</dbReference>
<evidence type="ECO:0000256" key="5">
    <source>
        <dbReference type="ARBA" id="ARBA00022448"/>
    </source>
</evidence>
<dbReference type="AlphaFoldDB" id="A0A7K8T9N1"/>
<dbReference type="GO" id="GO:0007165">
    <property type="term" value="P:signal transduction"/>
    <property type="evidence" value="ECO:0007669"/>
    <property type="project" value="TreeGrafter"/>
</dbReference>
<accession>A0A7K8T9N1</accession>
<dbReference type="FunFam" id="1.20.5.1940:FF:000002">
    <property type="entry name" value="Signal transducing adapter molecule 1"/>
    <property type="match status" value="1"/>
</dbReference>
<dbReference type="SUPFAM" id="SSF50044">
    <property type="entry name" value="SH3-domain"/>
    <property type="match status" value="1"/>
</dbReference>
<dbReference type="Pfam" id="PF02809">
    <property type="entry name" value="UIM"/>
    <property type="match status" value="1"/>
</dbReference>
<dbReference type="Gene3D" id="2.30.30.40">
    <property type="entry name" value="SH3 Domains"/>
    <property type="match status" value="1"/>
</dbReference>
<feature type="compositionally biased region" description="Polar residues" evidence="13">
    <location>
        <begin position="136"/>
        <end position="149"/>
    </location>
</feature>
<feature type="domain" description="VHS" evidence="15">
    <location>
        <begin position="4"/>
        <end position="131"/>
    </location>
</feature>
<evidence type="ECO:0000256" key="8">
    <source>
        <dbReference type="ARBA" id="ARBA00022753"/>
    </source>
</evidence>
<dbReference type="PRINTS" id="PR00452">
    <property type="entry name" value="SH3DOMAIN"/>
</dbReference>
<dbReference type="GO" id="GO:0030139">
    <property type="term" value="C:endocytic vesicle"/>
    <property type="evidence" value="ECO:0007669"/>
    <property type="project" value="TreeGrafter"/>
</dbReference>
<evidence type="ECO:0000259" key="14">
    <source>
        <dbReference type="PROSITE" id="PS50002"/>
    </source>
</evidence>